<accession>A0A7V8NRM5</accession>
<dbReference type="InterPro" id="IPR008978">
    <property type="entry name" value="HSP20-like_chaperone"/>
</dbReference>
<protein>
    <submittedName>
        <fullName evidence="1">Hsp20/alpha crystallin family protein</fullName>
    </submittedName>
</protein>
<dbReference type="CDD" id="cd06464">
    <property type="entry name" value="ACD_sHsps-like"/>
    <property type="match status" value="1"/>
</dbReference>
<dbReference type="EMBL" id="JACDQQ010001440">
    <property type="protein sequence ID" value="MBA0086289.1"/>
    <property type="molecule type" value="Genomic_DNA"/>
</dbReference>
<dbReference type="Gene3D" id="2.60.40.790">
    <property type="match status" value="1"/>
</dbReference>
<reference evidence="1" key="1">
    <citation type="submission" date="2020-06" db="EMBL/GenBank/DDBJ databases">
        <title>Legume-microbial interactions unlock mineral nutrients during tropical forest succession.</title>
        <authorList>
            <person name="Epihov D.Z."/>
        </authorList>
    </citation>
    <scope>NUCLEOTIDE SEQUENCE [LARGE SCALE GENOMIC DNA]</scope>
    <source>
        <strain evidence="1">Pan2503</strain>
    </source>
</reference>
<gene>
    <name evidence="1" type="ORF">HRJ53_15000</name>
</gene>
<evidence type="ECO:0000313" key="1">
    <source>
        <dbReference type="EMBL" id="MBA0086289.1"/>
    </source>
</evidence>
<dbReference type="SUPFAM" id="SSF49764">
    <property type="entry name" value="HSP20-like chaperones"/>
    <property type="match status" value="1"/>
</dbReference>
<proteinExistence type="predicted"/>
<keyword evidence="2" id="KW-1185">Reference proteome</keyword>
<evidence type="ECO:0000313" key="2">
    <source>
        <dbReference type="Proteomes" id="UP000567293"/>
    </source>
</evidence>
<comment type="caution">
    <text evidence="1">The sequence shown here is derived from an EMBL/GenBank/DDBJ whole genome shotgun (WGS) entry which is preliminary data.</text>
</comment>
<organism evidence="1 2">
    <name type="scientific">Candidatus Acidiferrum panamense</name>
    <dbReference type="NCBI Taxonomy" id="2741543"/>
    <lineage>
        <taxon>Bacteria</taxon>
        <taxon>Pseudomonadati</taxon>
        <taxon>Acidobacteriota</taxon>
        <taxon>Terriglobia</taxon>
        <taxon>Candidatus Acidiferrales</taxon>
        <taxon>Candidatus Acidiferrum</taxon>
    </lineage>
</organism>
<name>A0A7V8NRM5_9BACT</name>
<dbReference type="Proteomes" id="UP000567293">
    <property type="component" value="Unassembled WGS sequence"/>
</dbReference>
<sequence>MARPYLPSFFGRGDDPFGSLFREVQKTFEDFSQRGPFAQFRSDMLSPKVDVAETKDAIEVTAELPGVDEKDLDVTPLMGC</sequence>
<dbReference type="AlphaFoldDB" id="A0A7V8NRM5"/>